<dbReference type="InterPro" id="IPR016181">
    <property type="entry name" value="Acyl_CoA_acyltransferase"/>
</dbReference>
<dbReference type="SUPFAM" id="SSF55729">
    <property type="entry name" value="Acyl-CoA N-acyltransferases (Nat)"/>
    <property type="match status" value="1"/>
</dbReference>
<dbReference type="CDD" id="cd04301">
    <property type="entry name" value="NAT_SF"/>
    <property type="match status" value="1"/>
</dbReference>
<gene>
    <name evidence="2" type="ORF">IC621_22930</name>
</gene>
<accession>A0A926NSF8</accession>
<dbReference type="AlphaFoldDB" id="A0A926NSF8"/>
<evidence type="ECO:0000259" key="1">
    <source>
        <dbReference type="PROSITE" id="PS51186"/>
    </source>
</evidence>
<keyword evidence="3" id="KW-1185">Reference proteome</keyword>
<evidence type="ECO:0000313" key="2">
    <source>
        <dbReference type="EMBL" id="MBD1383061.1"/>
    </source>
</evidence>
<dbReference type="GO" id="GO:0016747">
    <property type="term" value="F:acyltransferase activity, transferring groups other than amino-acyl groups"/>
    <property type="evidence" value="ECO:0007669"/>
    <property type="project" value="InterPro"/>
</dbReference>
<feature type="domain" description="N-acetyltransferase" evidence="1">
    <location>
        <begin position="1"/>
        <end position="131"/>
    </location>
</feature>
<protein>
    <submittedName>
        <fullName evidence="2">GNAT family N-acetyltransferase</fullName>
    </submittedName>
</protein>
<sequence length="192" mass="23128">MNWYEKLNQYFPEEEMKSKEHMEALLKERGNIYYKDEGPHHVMMYAELDDFLFIDYLFVSKDARGQGLGHKLIEKMKVKQKPILLEVEPVDEDDLDTEKRLKFYQREGFKHAHTIGYRRRSIETNEINQMEILFWSPTNESEEVIYEAMKKTYQLIHTYKDEELYGASHCDVEEVLTLEDDQNRKNIFDQLS</sequence>
<proteinExistence type="predicted"/>
<comment type="caution">
    <text evidence="2">The sequence shown here is derived from an EMBL/GenBank/DDBJ whole genome shotgun (WGS) entry which is preliminary data.</text>
</comment>
<name>A0A926NSF8_9BACI</name>
<dbReference type="Pfam" id="PF13508">
    <property type="entry name" value="Acetyltransf_7"/>
    <property type="match status" value="1"/>
</dbReference>
<dbReference type="Proteomes" id="UP000626844">
    <property type="component" value="Unassembled WGS sequence"/>
</dbReference>
<dbReference type="InterPro" id="IPR000182">
    <property type="entry name" value="GNAT_dom"/>
</dbReference>
<evidence type="ECO:0000313" key="3">
    <source>
        <dbReference type="Proteomes" id="UP000626844"/>
    </source>
</evidence>
<dbReference type="RefSeq" id="WP_191161859.1">
    <property type="nucleotide sequence ID" value="NZ_JACXAI010000042.1"/>
</dbReference>
<dbReference type="EMBL" id="JACXAI010000042">
    <property type="protein sequence ID" value="MBD1383061.1"/>
    <property type="molecule type" value="Genomic_DNA"/>
</dbReference>
<organism evidence="2 3">
    <name type="scientific">Metabacillus arenae</name>
    <dbReference type="NCBI Taxonomy" id="2771434"/>
    <lineage>
        <taxon>Bacteria</taxon>
        <taxon>Bacillati</taxon>
        <taxon>Bacillota</taxon>
        <taxon>Bacilli</taxon>
        <taxon>Bacillales</taxon>
        <taxon>Bacillaceae</taxon>
        <taxon>Metabacillus</taxon>
    </lineage>
</organism>
<dbReference type="PROSITE" id="PS51186">
    <property type="entry name" value="GNAT"/>
    <property type="match status" value="1"/>
</dbReference>
<dbReference type="Gene3D" id="3.40.630.30">
    <property type="match status" value="1"/>
</dbReference>
<reference evidence="2" key="1">
    <citation type="submission" date="2020-09" db="EMBL/GenBank/DDBJ databases">
        <title>A novel bacterium of genus Bacillus, isolated from South China Sea.</title>
        <authorList>
            <person name="Huang H."/>
            <person name="Mo K."/>
            <person name="Hu Y."/>
        </authorList>
    </citation>
    <scope>NUCLEOTIDE SEQUENCE</scope>
    <source>
        <strain evidence="2">IB182487</strain>
    </source>
</reference>